<gene>
    <name evidence="1" type="ORF">ALC56_12471</name>
</gene>
<dbReference type="Proteomes" id="UP000078541">
    <property type="component" value="Unassembled WGS sequence"/>
</dbReference>
<name>A0A195EY38_9HYME</name>
<dbReference type="InterPro" id="IPR035979">
    <property type="entry name" value="RBD_domain_sf"/>
</dbReference>
<evidence type="ECO:0000313" key="2">
    <source>
        <dbReference type="Proteomes" id="UP000078541"/>
    </source>
</evidence>
<evidence type="ECO:0008006" key="3">
    <source>
        <dbReference type="Google" id="ProtNLM"/>
    </source>
</evidence>
<accession>A0A195EY38</accession>
<dbReference type="AlphaFoldDB" id="A0A195EY38"/>
<proteinExistence type="predicted"/>
<dbReference type="EMBL" id="KQ981909">
    <property type="protein sequence ID" value="KYN33138.1"/>
    <property type="molecule type" value="Genomic_DNA"/>
</dbReference>
<evidence type="ECO:0000313" key="1">
    <source>
        <dbReference type="EMBL" id="KYN33138.1"/>
    </source>
</evidence>
<protein>
    <recommendedName>
        <fullName evidence="3">RRM domain-containing protein</fullName>
    </recommendedName>
</protein>
<organism evidence="1 2">
    <name type="scientific">Trachymyrmex septentrionalis</name>
    <dbReference type="NCBI Taxonomy" id="34720"/>
    <lineage>
        <taxon>Eukaryota</taxon>
        <taxon>Metazoa</taxon>
        <taxon>Ecdysozoa</taxon>
        <taxon>Arthropoda</taxon>
        <taxon>Hexapoda</taxon>
        <taxon>Insecta</taxon>
        <taxon>Pterygota</taxon>
        <taxon>Neoptera</taxon>
        <taxon>Endopterygota</taxon>
        <taxon>Hymenoptera</taxon>
        <taxon>Apocrita</taxon>
        <taxon>Aculeata</taxon>
        <taxon>Formicoidea</taxon>
        <taxon>Formicidae</taxon>
        <taxon>Myrmicinae</taxon>
        <taxon>Trachymyrmex</taxon>
    </lineage>
</organism>
<dbReference type="GO" id="GO:0003676">
    <property type="term" value="F:nucleic acid binding"/>
    <property type="evidence" value="ECO:0007669"/>
    <property type="project" value="InterPro"/>
</dbReference>
<sequence>MSRRVEWLRSLGRTVVLPAFAGVTELITETTMSFLHHAIQERLYWYYDNVMEIGHARCKWRNSMNLPQLGGDTYAFVEFENHITASAALTTLNQRLFLEKSRRLLRSGRAGNWRLLLLLLADPILSWYIVVCYSHLHTYRVIINIPTPYSRVSSSSSPSGAEAARELSDCSAYPLLRLSPLLSPPLRFGTFPGLDGRSGSEQAFFMDIIAAAILPYVKHIRRDCTAHRLKYIHDDISNGSNGNCFRTRNGALRALSLGIV</sequence>
<reference evidence="1 2" key="1">
    <citation type="submission" date="2016-03" db="EMBL/GenBank/DDBJ databases">
        <title>Trachymyrmex septentrionalis WGS genome.</title>
        <authorList>
            <person name="Nygaard S."/>
            <person name="Hu H."/>
            <person name="Boomsma J."/>
            <person name="Zhang G."/>
        </authorList>
    </citation>
    <scope>NUCLEOTIDE SEQUENCE [LARGE SCALE GENOMIC DNA]</scope>
    <source>
        <strain evidence="1">Tsep2-gDNA-1</strain>
        <tissue evidence="1">Whole body</tissue>
    </source>
</reference>
<dbReference type="SUPFAM" id="SSF54928">
    <property type="entry name" value="RNA-binding domain, RBD"/>
    <property type="match status" value="1"/>
</dbReference>
<keyword evidence="2" id="KW-1185">Reference proteome</keyword>